<reference evidence="2" key="1">
    <citation type="submission" date="2020-11" db="EMBL/GenBank/DDBJ databases">
        <authorList>
            <consortium name="DOE Joint Genome Institute"/>
            <person name="Ahrendt S."/>
            <person name="Riley R."/>
            <person name="Andreopoulos W."/>
            <person name="Labutti K."/>
            <person name="Pangilinan J."/>
            <person name="Ruiz-Duenas F.J."/>
            <person name="Barrasa J.M."/>
            <person name="Sanchez-Garcia M."/>
            <person name="Camarero S."/>
            <person name="Miyauchi S."/>
            <person name="Serrano A."/>
            <person name="Linde D."/>
            <person name="Babiker R."/>
            <person name="Drula E."/>
            <person name="Ayuso-Fernandez I."/>
            <person name="Pacheco R."/>
            <person name="Padilla G."/>
            <person name="Ferreira P."/>
            <person name="Barriuso J."/>
            <person name="Kellner H."/>
            <person name="Castanera R."/>
            <person name="Alfaro M."/>
            <person name="Ramirez L."/>
            <person name="Pisabarro A.G."/>
            <person name="Kuo A."/>
            <person name="Tritt A."/>
            <person name="Lipzen A."/>
            <person name="He G."/>
            <person name="Yan M."/>
            <person name="Ng V."/>
            <person name="Cullen D."/>
            <person name="Martin F."/>
            <person name="Rosso M.-N."/>
            <person name="Henrissat B."/>
            <person name="Hibbett D."/>
            <person name="Martinez A.T."/>
            <person name="Grigoriev I.V."/>
        </authorList>
    </citation>
    <scope>NUCLEOTIDE SEQUENCE</scope>
    <source>
        <strain evidence="2">AH 40177</strain>
    </source>
</reference>
<name>A0A9P5PD98_9AGAR</name>
<evidence type="ECO:0000256" key="1">
    <source>
        <dbReference type="SAM" id="MobiDB-lite"/>
    </source>
</evidence>
<evidence type="ECO:0000313" key="2">
    <source>
        <dbReference type="EMBL" id="KAF9061733.1"/>
    </source>
</evidence>
<keyword evidence="3" id="KW-1185">Reference proteome</keyword>
<gene>
    <name evidence="2" type="ORF">BDP27DRAFT_1428654</name>
</gene>
<sequence length="292" mass="31067">MQSNVISLVGATHGPVTPGLAPVPRQPADDLEVSDEPGASYKAYFLDSKGTRRFNAEAGNPLDTILNSAKTSVALALKAMLPKNAPESEQNPKLKDILKTKLDWEGNYAPFPPQRVIYFAIIGRICKPFCLGFVVYGAGLAGWGMVDSKGGRGYRLSPVKDNSEFLEFLKFLEDIKKEVTKAKAENPDNPAWPVLKEASPPPSPSPPPLRVLAPAPARVHGQVLAPAPAPARLHGQVLAPPAQVPGQVYGQALAPAKVHGQVHGQVLAPAKVPKPEGGDASKNPDIMNLLSR</sequence>
<accession>A0A9P5PD98</accession>
<feature type="compositionally biased region" description="Pro residues" evidence="1">
    <location>
        <begin position="199"/>
        <end position="208"/>
    </location>
</feature>
<dbReference type="Proteomes" id="UP000772434">
    <property type="component" value="Unassembled WGS sequence"/>
</dbReference>
<protein>
    <submittedName>
        <fullName evidence="2">Uncharacterized protein</fullName>
    </submittedName>
</protein>
<dbReference type="AlphaFoldDB" id="A0A9P5PD98"/>
<evidence type="ECO:0000313" key="3">
    <source>
        <dbReference type="Proteomes" id="UP000772434"/>
    </source>
</evidence>
<feature type="region of interest" description="Disordered" evidence="1">
    <location>
        <begin position="183"/>
        <end position="208"/>
    </location>
</feature>
<organism evidence="2 3">
    <name type="scientific">Rhodocollybia butyracea</name>
    <dbReference type="NCBI Taxonomy" id="206335"/>
    <lineage>
        <taxon>Eukaryota</taxon>
        <taxon>Fungi</taxon>
        <taxon>Dikarya</taxon>
        <taxon>Basidiomycota</taxon>
        <taxon>Agaricomycotina</taxon>
        <taxon>Agaricomycetes</taxon>
        <taxon>Agaricomycetidae</taxon>
        <taxon>Agaricales</taxon>
        <taxon>Marasmiineae</taxon>
        <taxon>Omphalotaceae</taxon>
        <taxon>Rhodocollybia</taxon>
    </lineage>
</organism>
<feature type="region of interest" description="Disordered" evidence="1">
    <location>
        <begin position="270"/>
        <end position="292"/>
    </location>
</feature>
<dbReference type="EMBL" id="JADNRY010000192">
    <property type="protein sequence ID" value="KAF9061733.1"/>
    <property type="molecule type" value="Genomic_DNA"/>
</dbReference>
<proteinExistence type="predicted"/>
<comment type="caution">
    <text evidence="2">The sequence shown here is derived from an EMBL/GenBank/DDBJ whole genome shotgun (WGS) entry which is preliminary data.</text>
</comment>